<comment type="caution">
    <text evidence="1">The sequence shown here is derived from an EMBL/GenBank/DDBJ whole genome shotgun (WGS) entry which is preliminary data.</text>
</comment>
<sequence>MHQHAKKILHAFFSHPIAHNIDFKDAEHALTALGGELETKGGNKVEVTLHGKKTTLHRHHTLSKEDVVHVRKFLETCGITGEAFA</sequence>
<accession>A0A6N8DNY2</accession>
<evidence type="ECO:0008006" key="3">
    <source>
        <dbReference type="Google" id="ProtNLM"/>
    </source>
</evidence>
<dbReference type="RefSeq" id="WP_264586145.1">
    <property type="nucleotide sequence ID" value="NZ_JAOQNR010000004.1"/>
</dbReference>
<dbReference type="EMBL" id="WNKS01000005">
    <property type="protein sequence ID" value="MTV30901.1"/>
    <property type="molecule type" value="Genomic_DNA"/>
</dbReference>
<reference evidence="1 2" key="1">
    <citation type="submission" date="2019-11" db="EMBL/GenBank/DDBJ databases">
        <title>Whole-genome sequence of a Rhodoblastus acidophilus DSM 142.</title>
        <authorList>
            <person name="Kyndt J.A."/>
            <person name="Meyer T.E."/>
        </authorList>
    </citation>
    <scope>NUCLEOTIDE SEQUENCE [LARGE SCALE GENOMIC DNA]</scope>
    <source>
        <strain evidence="1 2">DSM 142</strain>
    </source>
</reference>
<organism evidence="1 2">
    <name type="scientific">Rhodoblastus acidophilus</name>
    <name type="common">Rhodopseudomonas acidophila</name>
    <dbReference type="NCBI Taxonomy" id="1074"/>
    <lineage>
        <taxon>Bacteria</taxon>
        <taxon>Pseudomonadati</taxon>
        <taxon>Pseudomonadota</taxon>
        <taxon>Alphaproteobacteria</taxon>
        <taxon>Hyphomicrobiales</taxon>
        <taxon>Rhodoblastaceae</taxon>
        <taxon>Rhodoblastus</taxon>
    </lineage>
</organism>
<dbReference type="Proteomes" id="UP000439113">
    <property type="component" value="Unassembled WGS sequence"/>
</dbReference>
<name>A0A6N8DNY2_RHOAC</name>
<proteinExistence type="predicted"/>
<gene>
    <name evidence="1" type="ORF">GJ654_07830</name>
</gene>
<evidence type="ECO:0000313" key="2">
    <source>
        <dbReference type="Proteomes" id="UP000439113"/>
    </source>
</evidence>
<dbReference type="AlphaFoldDB" id="A0A6N8DNY2"/>
<evidence type="ECO:0000313" key="1">
    <source>
        <dbReference type="EMBL" id="MTV30901.1"/>
    </source>
</evidence>
<protein>
    <recommendedName>
        <fullName evidence="3">Type II toxin-antitoxin system HicA family toxin</fullName>
    </recommendedName>
</protein>